<dbReference type="STRING" id="572479.Hprae_0717"/>
<name>E3DQH5_HALPG</name>
<dbReference type="SUPFAM" id="SSF53623">
    <property type="entry name" value="MurD-like peptide ligases, catalytic domain"/>
    <property type="match status" value="1"/>
</dbReference>
<accession>E3DQH5</accession>
<evidence type="ECO:0000313" key="22">
    <source>
        <dbReference type="Proteomes" id="UP000006866"/>
    </source>
</evidence>
<dbReference type="InterPro" id="IPR004101">
    <property type="entry name" value="Mur_ligase_C"/>
</dbReference>
<keyword evidence="22" id="KW-1185">Reference proteome</keyword>
<feature type="domain" description="Mur ligase C-terminal" evidence="19">
    <location>
        <begin position="311"/>
        <end position="423"/>
    </location>
</feature>
<evidence type="ECO:0000256" key="8">
    <source>
        <dbReference type="ARBA" id="ARBA00022598"/>
    </source>
</evidence>
<dbReference type="Gene3D" id="3.90.190.20">
    <property type="entry name" value="Mur ligase, C-terminal domain"/>
    <property type="match status" value="1"/>
</dbReference>
<evidence type="ECO:0000256" key="12">
    <source>
        <dbReference type="ARBA" id="ARBA00022984"/>
    </source>
</evidence>
<evidence type="ECO:0000256" key="5">
    <source>
        <dbReference type="ARBA" id="ARBA00012212"/>
    </source>
</evidence>
<comment type="catalytic activity">
    <reaction evidence="16 17 18">
        <text>UDP-N-acetyl-alpha-D-muramoyl-L-alanine + D-glutamate + ATP = UDP-N-acetyl-alpha-D-muramoyl-L-alanyl-D-glutamate + ADP + phosphate + H(+)</text>
        <dbReference type="Rhea" id="RHEA:16429"/>
        <dbReference type="ChEBI" id="CHEBI:15378"/>
        <dbReference type="ChEBI" id="CHEBI:29986"/>
        <dbReference type="ChEBI" id="CHEBI:30616"/>
        <dbReference type="ChEBI" id="CHEBI:43474"/>
        <dbReference type="ChEBI" id="CHEBI:83898"/>
        <dbReference type="ChEBI" id="CHEBI:83900"/>
        <dbReference type="ChEBI" id="CHEBI:456216"/>
        <dbReference type="EC" id="6.3.2.9"/>
    </reaction>
</comment>
<evidence type="ECO:0000313" key="21">
    <source>
        <dbReference type="EMBL" id="ADO76871.1"/>
    </source>
</evidence>
<evidence type="ECO:0000256" key="2">
    <source>
        <dbReference type="ARBA" id="ARBA00004496"/>
    </source>
</evidence>
<keyword evidence="17 18" id="KW-0131">Cell cycle</keyword>
<proteinExistence type="inferred from homology"/>
<evidence type="ECO:0000256" key="11">
    <source>
        <dbReference type="ARBA" id="ARBA00022960"/>
    </source>
</evidence>
<dbReference type="EMBL" id="CP002175">
    <property type="protein sequence ID" value="ADO76871.1"/>
    <property type="molecule type" value="Genomic_DNA"/>
</dbReference>
<dbReference type="PATRIC" id="fig|572479.3.peg.724"/>
<dbReference type="UniPathway" id="UPA00219"/>
<evidence type="ECO:0000256" key="10">
    <source>
        <dbReference type="ARBA" id="ARBA00022840"/>
    </source>
</evidence>
<dbReference type="OrthoDB" id="9809796at2"/>
<keyword evidence="9 17" id="KW-0547">Nucleotide-binding</keyword>
<comment type="subcellular location">
    <subcellularLocation>
        <location evidence="2 17 18">Cytoplasm</location>
    </subcellularLocation>
</comment>
<dbReference type="Proteomes" id="UP000006866">
    <property type="component" value="Chromosome"/>
</dbReference>
<dbReference type="Gene3D" id="3.40.50.720">
    <property type="entry name" value="NAD(P)-binding Rossmann-like Domain"/>
    <property type="match status" value="1"/>
</dbReference>
<evidence type="ECO:0000256" key="15">
    <source>
        <dbReference type="ARBA" id="ARBA00032324"/>
    </source>
</evidence>
<dbReference type="PANTHER" id="PTHR43692">
    <property type="entry name" value="UDP-N-ACETYLMURAMOYLALANINE--D-GLUTAMATE LIGASE"/>
    <property type="match status" value="1"/>
</dbReference>
<organism evidence="21 22">
    <name type="scientific">Halanaerobium praevalens (strain ATCC 33744 / DSM 2228 / GSL)</name>
    <dbReference type="NCBI Taxonomy" id="572479"/>
    <lineage>
        <taxon>Bacteria</taxon>
        <taxon>Bacillati</taxon>
        <taxon>Bacillota</taxon>
        <taxon>Clostridia</taxon>
        <taxon>Halanaerobiales</taxon>
        <taxon>Halanaerobiaceae</taxon>
        <taxon>Halanaerobium</taxon>
    </lineage>
</organism>
<dbReference type="AlphaFoldDB" id="E3DQH5"/>
<evidence type="ECO:0000256" key="4">
    <source>
        <dbReference type="ARBA" id="ARBA00010416"/>
    </source>
</evidence>
<dbReference type="EC" id="6.3.2.9" evidence="5 17"/>
<dbReference type="GO" id="GO:0009252">
    <property type="term" value="P:peptidoglycan biosynthetic process"/>
    <property type="evidence" value="ECO:0007669"/>
    <property type="project" value="UniProtKB-UniRule"/>
</dbReference>
<evidence type="ECO:0000256" key="9">
    <source>
        <dbReference type="ARBA" id="ARBA00022741"/>
    </source>
</evidence>
<dbReference type="SUPFAM" id="SSF53244">
    <property type="entry name" value="MurD-like peptide ligases, peptide-binding domain"/>
    <property type="match status" value="1"/>
</dbReference>
<evidence type="ECO:0000256" key="16">
    <source>
        <dbReference type="ARBA" id="ARBA00047632"/>
    </source>
</evidence>
<evidence type="ECO:0000256" key="18">
    <source>
        <dbReference type="RuleBase" id="RU003664"/>
    </source>
</evidence>
<dbReference type="InterPro" id="IPR013221">
    <property type="entry name" value="Mur_ligase_cen"/>
</dbReference>
<keyword evidence="17 18" id="KW-0132">Cell division</keyword>
<dbReference type="GO" id="GO:0005737">
    <property type="term" value="C:cytoplasm"/>
    <property type="evidence" value="ECO:0007669"/>
    <property type="project" value="UniProtKB-SubCell"/>
</dbReference>
<feature type="domain" description="Mur ligase central" evidence="20">
    <location>
        <begin position="113"/>
        <end position="289"/>
    </location>
</feature>
<evidence type="ECO:0000256" key="17">
    <source>
        <dbReference type="HAMAP-Rule" id="MF_00639"/>
    </source>
</evidence>
<dbReference type="Pfam" id="PF08245">
    <property type="entry name" value="Mur_ligase_M"/>
    <property type="match status" value="1"/>
</dbReference>
<evidence type="ECO:0000256" key="14">
    <source>
        <dbReference type="ARBA" id="ARBA00030398"/>
    </source>
</evidence>
<keyword evidence="12 17" id="KW-0573">Peptidoglycan synthesis</keyword>
<dbReference type="GO" id="GO:0071555">
    <property type="term" value="P:cell wall organization"/>
    <property type="evidence" value="ECO:0007669"/>
    <property type="project" value="UniProtKB-KW"/>
</dbReference>
<dbReference type="InterPro" id="IPR005762">
    <property type="entry name" value="MurD"/>
</dbReference>
<comment type="function">
    <text evidence="1 17 18">Cell wall formation. Catalyzes the addition of glutamate to the nucleotide precursor UDP-N-acetylmuramoyl-L-alanine (UMA).</text>
</comment>
<dbReference type="Gene3D" id="3.40.1190.10">
    <property type="entry name" value="Mur-like, catalytic domain"/>
    <property type="match status" value="1"/>
</dbReference>
<comment type="similarity">
    <text evidence="4 17">Belongs to the MurCDEF family.</text>
</comment>
<reference evidence="22" key="1">
    <citation type="submission" date="2010-10" db="EMBL/GenBank/DDBJ databases">
        <title>The complete genome of Halanaerobium praevalens DSM 2228.</title>
        <authorList>
            <consortium name="US DOE Joint Genome Institute (JGI-PGF)"/>
            <person name="Lucas S."/>
            <person name="Copeland A."/>
            <person name="Lapidus A."/>
            <person name="Glavina del Rio T."/>
            <person name="Dalin E."/>
            <person name="Tice H."/>
            <person name="Bruce D."/>
            <person name="Goodwin L."/>
            <person name="Pitluck S."/>
            <person name="Kyrpides N."/>
            <person name="Mavromatis K."/>
            <person name="Ivanova N."/>
            <person name="Ovchinnikova G."/>
            <person name="Chertkov O."/>
            <person name="Detter J.C."/>
            <person name="Han C."/>
            <person name="Larimer F."/>
            <person name="Land M."/>
            <person name="Hauser L."/>
            <person name="Markowitz V."/>
            <person name="Cheng J.-F."/>
            <person name="Hugenholtz P."/>
            <person name="Woyke T."/>
            <person name="Wu D."/>
            <person name="Tindall B."/>
            <person name="Pomrenke H.G."/>
            <person name="Brambilla E."/>
            <person name="Klenk H.-P."/>
            <person name="Eisen J.A."/>
        </authorList>
    </citation>
    <scope>NUCLEOTIDE SEQUENCE [LARGE SCALE GENOMIC DNA]</scope>
    <source>
        <strain evidence="22">ATCC 33744 / DSM 2228 / GSL</strain>
    </source>
</reference>
<dbReference type="GO" id="GO:0051301">
    <property type="term" value="P:cell division"/>
    <property type="evidence" value="ECO:0007669"/>
    <property type="project" value="UniProtKB-KW"/>
</dbReference>
<reference evidence="21 22" key="2">
    <citation type="journal article" date="2011" name="Stand. Genomic Sci.">
        <title>Complete genome sequence of the extremely halophilic Halanaerobium praevalens type strain (GSL).</title>
        <authorList>
            <person name="Ivanova N."/>
            <person name="Sikorski J."/>
            <person name="Chertkov O."/>
            <person name="Nolan M."/>
            <person name="Lucas S."/>
            <person name="Hammon N."/>
            <person name="Deshpande S."/>
            <person name="Cheng J.F."/>
            <person name="Tapia R."/>
            <person name="Han C."/>
            <person name="Goodwin L."/>
            <person name="Pitluck S."/>
            <person name="Huntemann M."/>
            <person name="Liolios K."/>
            <person name="Pagani I."/>
            <person name="Mavromatis K."/>
            <person name="Ovchinikova G."/>
            <person name="Pati A."/>
            <person name="Chen A."/>
            <person name="Palaniappan K."/>
            <person name="Land M."/>
            <person name="Hauser L."/>
            <person name="Brambilla E.M."/>
            <person name="Kannan K.P."/>
            <person name="Rohde M."/>
            <person name="Tindall B.J."/>
            <person name="Goker M."/>
            <person name="Detter J.C."/>
            <person name="Woyke T."/>
            <person name="Bristow J."/>
            <person name="Eisen J.A."/>
            <person name="Markowitz V."/>
            <person name="Hugenholtz P."/>
            <person name="Kyrpides N.C."/>
            <person name="Klenk H.P."/>
            <person name="Lapidus A."/>
        </authorList>
    </citation>
    <scope>NUCLEOTIDE SEQUENCE [LARGE SCALE GENOMIC DNA]</scope>
    <source>
        <strain evidence="22">ATCC 33744 / DSM 2228 / GSL</strain>
    </source>
</reference>
<keyword evidence="7 17" id="KW-0963">Cytoplasm</keyword>
<keyword evidence="10 17" id="KW-0067">ATP-binding</keyword>
<dbReference type="KEGG" id="hpk:Hprae_0717"/>
<dbReference type="SUPFAM" id="SSF51984">
    <property type="entry name" value="MurCD N-terminal domain"/>
    <property type="match status" value="1"/>
</dbReference>
<dbReference type="GO" id="GO:0005524">
    <property type="term" value="F:ATP binding"/>
    <property type="evidence" value="ECO:0007669"/>
    <property type="project" value="UniProtKB-UniRule"/>
</dbReference>
<dbReference type="RefSeq" id="WP_014552904.1">
    <property type="nucleotide sequence ID" value="NC_017455.1"/>
</dbReference>
<evidence type="ECO:0000259" key="19">
    <source>
        <dbReference type="Pfam" id="PF02875"/>
    </source>
</evidence>
<comment type="pathway">
    <text evidence="3 17 18">Cell wall biogenesis; peptidoglycan biosynthesis.</text>
</comment>
<sequence>MRLDYQRIGVMGFSPRTGLEVIKYLSKFDLKIIVADQKDEEELLPLIKKLDNSKLEYDLGTKGTKILESELIILSPGVPYDLDILVQARKKGIETISEIEFAFRQSQAEIIAITGTNGKTTTTEMLAAMLADLEAENIKAAGNIGIPFISLIDQLKEKERVILELSSFQLEAVKDFKAKIALYLNYSPDHLDRHQTEKNYQAAKANIFKNQQPSDFAIIDLDDPYLSELKNKLEAKVLTISAKNEKADLIIQDNIAYYQKEKLKLLDLSKINLLGKHNQKNAAFAALAAYLAGQKPEKIQLAAQNYKLKAHRMEVIANKNNKLIINDSKATNPDSTLKAINSLEKDIILIAGGQDRKADFSVLKSEIEKKVKTLILLGENKKQLANIFLDSKLKIIEVETMKTAVTEALKHLDSNSVLLLSPASPSWDLYASYKERGNIFKENVLKNID</sequence>
<feature type="binding site" evidence="17">
    <location>
        <begin position="115"/>
        <end position="121"/>
    </location>
    <ligand>
        <name>ATP</name>
        <dbReference type="ChEBI" id="CHEBI:30616"/>
    </ligand>
</feature>
<dbReference type="InterPro" id="IPR036615">
    <property type="entry name" value="Mur_ligase_C_dom_sf"/>
</dbReference>
<gene>
    <name evidence="17" type="primary">murD</name>
    <name evidence="21" type="ordered locus">Hprae_0717</name>
</gene>
<dbReference type="HAMAP" id="MF_00639">
    <property type="entry name" value="MurD"/>
    <property type="match status" value="1"/>
</dbReference>
<dbReference type="eggNOG" id="COG0771">
    <property type="taxonomic scope" value="Bacteria"/>
</dbReference>
<protein>
    <recommendedName>
        <fullName evidence="6 17">UDP-N-acetylmuramoylalanine--D-glutamate ligase</fullName>
        <ecNumber evidence="5 17">6.3.2.9</ecNumber>
    </recommendedName>
    <alternativeName>
        <fullName evidence="15 17">D-glutamic acid-adding enzyme</fullName>
    </alternativeName>
    <alternativeName>
        <fullName evidence="14 17">UDP-N-acetylmuramoyl-L-alanyl-D-glutamate synthetase</fullName>
    </alternativeName>
</protein>
<dbReference type="PANTHER" id="PTHR43692:SF1">
    <property type="entry name" value="UDP-N-ACETYLMURAMOYLALANINE--D-GLUTAMATE LIGASE"/>
    <property type="match status" value="1"/>
</dbReference>
<evidence type="ECO:0000256" key="13">
    <source>
        <dbReference type="ARBA" id="ARBA00023316"/>
    </source>
</evidence>
<dbReference type="NCBIfam" id="TIGR01087">
    <property type="entry name" value="murD"/>
    <property type="match status" value="1"/>
</dbReference>
<dbReference type="GO" id="GO:0008360">
    <property type="term" value="P:regulation of cell shape"/>
    <property type="evidence" value="ECO:0007669"/>
    <property type="project" value="UniProtKB-KW"/>
</dbReference>
<dbReference type="InterPro" id="IPR036565">
    <property type="entry name" value="Mur-like_cat_sf"/>
</dbReference>
<keyword evidence="13 17" id="KW-0961">Cell wall biogenesis/degradation</keyword>
<evidence type="ECO:0000256" key="3">
    <source>
        <dbReference type="ARBA" id="ARBA00004752"/>
    </source>
</evidence>
<dbReference type="Pfam" id="PF21799">
    <property type="entry name" value="MurD-like_N"/>
    <property type="match status" value="1"/>
</dbReference>
<dbReference type="Pfam" id="PF02875">
    <property type="entry name" value="Mur_ligase_C"/>
    <property type="match status" value="1"/>
</dbReference>
<dbReference type="HOGENOM" id="CLU_032540_0_1_9"/>
<dbReference type="GO" id="GO:0008764">
    <property type="term" value="F:UDP-N-acetylmuramoylalanine-D-glutamate ligase activity"/>
    <property type="evidence" value="ECO:0007669"/>
    <property type="project" value="UniProtKB-UniRule"/>
</dbReference>
<keyword evidence="11 17" id="KW-0133">Cell shape</keyword>
<evidence type="ECO:0000256" key="6">
    <source>
        <dbReference type="ARBA" id="ARBA00015655"/>
    </source>
</evidence>
<keyword evidence="8 17" id="KW-0436">Ligase</keyword>
<evidence type="ECO:0000259" key="20">
    <source>
        <dbReference type="Pfam" id="PF08245"/>
    </source>
</evidence>
<evidence type="ECO:0000256" key="7">
    <source>
        <dbReference type="ARBA" id="ARBA00022490"/>
    </source>
</evidence>
<evidence type="ECO:0000256" key="1">
    <source>
        <dbReference type="ARBA" id="ARBA00002734"/>
    </source>
</evidence>